<dbReference type="EMBL" id="JAPQKS010000007">
    <property type="protein sequence ID" value="KAJ5219573.1"/>
    <property type="molecule type" value="Genomic_DNA"/>
</dbReference>
<comment type="caution">
    <text evidence="2">The sequence shown here is derived from an EMBL/GenBank/DDBJ whole genome shotgun (WGS) entry which is preliminary data.</text>
</comment>
<dbReference type="Proteomes" id="UP001150941">
    <property type="component" value="Unassembled WGS sequence"/>
</dbReference>
<feature type="region of interest" description="Disordered" evidence="1">
    <location>
        <begin position="1"/>
        <end position="24"/>
    </location>
</feature>
<dbReference type="RefSeq" id="XP_058326403.1">
    <property type="nucleotide sequence ID" value="XM_058478073.1"/>
</dbReference>
<dbReference type="AlphaFoldDB" id="A0A9W9TED6"/>
<organism evidence="2 3">
    <name type="scientific">Penicillium chermesinum</name>
    <dbReference type="NCBI Taxonomy" id="63820"/>
    <lineage>
        <taxon>Eukaryota</taxon>
        <taxon>Fungi</taxon>
        <taxon>Dikarya</taxon>
        <taxon>Ascomycota</taxon>
        <taxon>Pezizomycotina</taxon>
        <taxon>Eurotiomycetes</taxon>
        <taxon>Eurotiomycetidae</taxon>
        <taxon>Eurotiales</taxon>
        <taxon>Aspergillaceae</taxon>
        <taxon>Penicillium</taxon>
    </lineage>
</organism>
<dbReference type="GeneID" id="83205376"/>
<evidence type="ECO:0000313" key="3">
    <source>
        <dbReference type="Proteomes" id="UP001150941"/>
    </source>
</evidence>
<sequence>MPKRFVSAHGPALSGLHANGTGSDSGELCVYISRPEVRAAERPTKFQRSLARTESANTQFWETFALGWLNSMKAWIFQSSGNAPNGVMVAPPNRFQVLGSY</sequence>
<accession>A0A9W9TED6</accession>
<evidence type="ECO:0000256" key="1">
    <source>
        <dbReference type="SAM" id="MobiDB-lite"/>
    </source>
</evidence>
<reference evidence="2" key="2">
    <citation type="journal article" date="2023" name="IMA Fungus">
        <title>Comparative genomic study of the Penicillium genus elucidates a diverse pangenome and 15 lateral gene transfer events.</title>
        <authorList>
            <person name="Petersen C."/>
            <person name="Sorensen T."/>
            <person name="Nielsen M.R."/>
            <person name="Sondergaard T.E."/>
            <person name="Sorensen J.L."/>
            <person name="Fitzpatrick D.A."/>
            <person name="Frisvad J.C."/>
            <person name="Nielsen K.L."/>
        </authorList>
    </citation>
    <scope>NUCLEOTIDE SEQUENCE</scope>
    <source>
        <strain evidence="2">IBT 19713</strain>
    </source>
</reference>
<evidence type="ECO:0000313" key="2">
    <source>
        <dbReference type="EMBL" id="KAJ5219573.1"/>
    </source>
</evidence>
<keyword evidence="3" id="KW-1185">Reference proteome</keyword>
<name>A0A9W9TED6_9EURO</name>
<protein>
    <submittedName>
        <fullName evidence="2">Uncharacterized protein</fullName>
    </submittedName>
</protein>
<gene>
    <name evidence="2" type="ORF">N7468_008777</name>
</gene>
<proteinExistence type="predicted"/>
<reference evidence="2" key="1">
    <citation type="submission" date="2022-11" db="EMBL/GenBank/DDBJ databases">
        <authorList>
            <person name="Petersen C."/>
        </authorList>
    </citation>
    <scope>NUCLEOTIDE SEQUENCE</scope>
    <source>
        <strain evidence="2">IBT 19713</strain>
    </source>
</reference>